<comment type="caution">
    <text evidence="1">The sequence shown here is derived from an EMBL/GenBank/DDBJ whole genome shotgun (WGS) entry which is preliminary data.</text>
</comment>
<gene>
    <name evidence="1" type="ORF">DS831_04535</name>
</gene>
<dbReference type="InterPro" id="IPR010982">
    <property type="entry name" value="Lambda_DNA-bd_dom_sf"/>
</dbReference>
<dbReference type="GO" id="GO:0003677">
    <property type="term" value="F:DNA binding"/>
    <property type="evidence" value="ECO:0007669"/>
    <property type="project" value="InterPro"/>
</dbReference>
<dbReference type="InterPro" id="IPR001387">
    <property type="entry name" value="Cro/C1-type_HTH"/>
</dbReference>
<organism evidence="1 2">
    <name type="scientific">Bombilactobacillus bombi</name>
    <dbReference type="NCBI Taxonomy" id="1303590"/>
    <lineage>
        <taxon>Bacteria</taxon>
        <taxon>Bacillati</taxon>
        <taxon>Bacillota</taxon>
        <taxon>Bacilli</taxon>
        <taxon>Lactobacillales</taxon>
        <taxon>Lactobacillaceae</taxon>
        <taxon>Bombilactobacillus</taxon>
    </lineage>
</organism>
<keyword evidence="2" id="KW-1185">Reference proteome</keyword>
<dbReference type="AlphaFoldDB" id="A0A3R6UZ98"/>
<dbReference type="CDD" id="cd00093">
    <property type="entry name" value="HTH_XRE"/>
    <property type="match status" value="1"/>
</dbReference>
<proteinExistence type="predicted"/>
<dbReference type="Gene3D" id="1.10.260.40">
    <property type="entry name" value="lambda repressor-like DNA-binding domains"/>
    <property type="match status" value="1"/>
</dbReference>
<dbReference type="EMBL" id="QOCR01000002">
    <property type="protein sequence ID" value="RHW51293.1"/>
    <property type="molecule type" value="Genomic_DNA"/>
</dbReference>
<dbReference type="SUPFAM" id="SSF47413">
    <property type="entry name" value="lambda repressor-like DNA-binding domains"/>
    <property type="match status" value="1"/>
</dbReference>
<accession>A0A3R6UZ98</accession>
<evidence type="ECO:0000313" key="1">
    <source>
        <dbReference type="EMBL" id="RHW51293.1"/>
    </source>
</evidence>
<sequence length="166" mass="18677">METVVTDKGLTHSLFKTIESIGLTATNIAKKVGISKSAISNWKEKEAIPDYIKVDIAKKLDDPEFCAKTANNLLGTPTVSIDLDLIHDALAQFVHLLNTEKKKRVIKDQLEEVLVHASTDHKARKIVIDACCQLSEEAGLETQIIALLRYRFDVTDKEMKEHERKH</sequence>
<evidence type="ECO:0000313" key="2">
    <source>
        <dbReference type="Proteomes" id="UP000284109"/>
    </source>
</evidence>
<name>A0A3R6UZ98_9LACO</name>
<protein>
    <submittedName>
        <fullName evidence="1">Uncharacterized protein</fullName>
    </submittedName>
</protein>
<dbReference type="Proteomes" id="UP000284109">
    <property type="component" value="Unassembled WGS sequence"/>
</dbReference>
<dbReference type="RefSeq" id="WP_118900821.1">
    <property type="nucleotide sequence ID" value="NZ_QOCR01000002.1"/>
</dbReference>
<reference evidence="1 2" key="1">
    <citation type="submission" date="2018-07" db="EMBL/GenBank/DDBJ databases">
        <title>Genome sequences of six Lactobacillus spp. isolated from bumble bee guts.</title>
        <authorList>
            <person name="Motta E.V.S."/>
            <person name="Moran N.A."/>
        </authorList>
    </citation>
    <scope>NUCLEOTIDE SEQUENCE [LARGE SCALE GENOMIC DNA]</scope>
    <source>
        <strain evidence="1 2">BI-1.1</strain>
    </source>
</reference>